<keyword evidence="5" id="KW-1185">Reference proteome</keyword>
<feature type="region of interest" description="Disordered" evidence="2">
    <location>
        <begin position="276"/>
        <end position="361"/>
    </location>
</feature>
<feature type="compositionally biased region" description="Acidic residues" evidence="2">
    <location>
        <begin position="90"/>
        <end position="107"/>
    </location>
</feature>
<feature type="coiled-coil region" evidence="1">
    <location>
        <begin position="157"/>
        <end position="188"/>
    </location>
</feature>
<gene>
    <name evidence="4" type="ORF">NQ318_017816</name>
</gene>
<evidence type="ECO:0000256" key="2">
    <source>
        <dbReference type="SAM" id="MobiDB-lite"/>
    </source>
</evidence>
<evidence type="ECO:0000256" key="1">
    <source>
        <dbReference type="SAM" id="Coils"/>
    </source>
</evidence>
<keyword evidence="1" id="KW-0175">Coiled coil</keyword>
<organism evidence="4 5">
    <name type="scientific">Aromia moschata</name>
    <dbReference type="NCBI Taxonomy" id="1265417"/>
    <lineage>
        <taxon>Eukaryota</taxon>
        <taxon>Metazoa</taxon>
        <taxon>Ecdysozoa</taxon>
        <taxon>Arthropoda</taxon>
        <taxon>Hexapoda</taxon>
        <taxon>Insecta</taxon>
        <taxon>Pterygota</taxon>
        <taxon>Neoptera</taxon>
        <taxon>Endopterygota</taxon>
        <taxon>Coleoptera</taxon>
        <taxon>Polyphaga</taxon>
        <taxon>Cucujiformia</taxon>
        <taxon>Chrysomeloidea</taxon>
        <taxon>Cerambycidae</taxon>
        <taxon>Cerambycinae</taxon>
        <taxon>Callichromatini</taxon>
        <taxon>Aromia</taxon>
    </lineage>
</organism>
<dbReference type="InterPro" id="IPR013087">
    <property type="entry name" value="Znf_C2H2_type"/>
</dbReference>
<dbReference type="PROSITE" id="PS00028">
    <property type="entry name" value="ZINC_FINGER_C2H2_1"/>
    <property type="match status" value="2"/>
</dbReference>
<accession>A0AAV8YHV2</accession>
<dbReference type="EMBL" id="JAPWTK010000105">
    <property type="protein sequence ID" value="KAJ8950091.1"/>
    <property type="molecule type" value="Genomic_DNA"/>
</dbReference>
<evidence type="ECO:0000313" key="5">
    <source>
        <dbReference type="Proteomes" id="UP001162162"/>
    </source>
</evidence>
<feature type="region of interest" description="Disordered" evidence="2">
    <location>
        <begin position="765"/>
        <end position="798"/>
    </location>
</feature>
<evidence type="ECO:0000313" key="4">
    <source>
        <dbReference type="EMBL" id="KAJ8950091.1"/>
    </source>
</evidence>
<feature type="compositionally biased region" description="Low complexity" evidence="2">
    <location>
        <begin position="323"/>
        <end position="335"/>
    </location>
</feature>
<dbReference type="AlphaFoldDB" id="A0AAV8YHV2"/>
<feature type="domain" description="C2H2-type" evidence="3">
    <location>
        <begin position="880"/>
        <end position="901"/>
    </location>
</feature>
<feature type="compositionally biased region" description="Low complexity" evidence="2">
    <location>
        <begin position="277"/>
        <end position="292"/>
    </location>
</feature>
<proteinExistence type="predicted"/>
<feature type="compositionally biased region" description="Basic residues" evidence="2">
    <location>
        <begin position="117"/>
        <end position="126"/>
    </location>
</feature>
<evidence type="ECO:0000259" key="3">
    <source>
        <dbReference type="PROSITE" id="PS00028"/>
    </source>
</evidence>
<comment type="caution">
    <text evidence="4">The sequence shown here is derived from an EMBL/GenBank/DDBJ whole genome shotgun (WGS) entry which is preliminary data.</text>
</comment>
<feature type="domain" description="C2H2-type" evidence="3">
    <location>
        <begin position="828"/>
        <end position="850"/>
    </location>
</feature>
<name>A0AAV8YHV2_9CUCU</name>
<sequence length="991" mass="110805">MGSKNNPSPSEWRVLKPSAIPSINLPEKSTFKIKISKKKNNDQEIKIEEVKLEDEEVKMPKKHVEVLPRPRTQSRRAASKEALKQMQLLLDDDDDDPVEIPSDDDVIPVEPSPPPPPKKKYKLSHRKSSDGYDRDVLVLKSITNRNAENTLELDCWVEQLEEVQKSRIEKLQEEEKQLQEKLDSLIKSANAEVIHKGDLNTIIEVTEQVQSALTASQGPSNLILNNSIGGTPQSYQLVMDPRLGLIVGAVTSQGATTPTNTPQKVYQGKVTVAQGLTQQTATPSTSQAPTRTGRPRRGIGAAKATPPSVAPALQTRSVIQTRSAPSKAAIPSKAATIVKPGPRVEGSSRTAGQERRGGEPAAALYEEQEGGLATDGAATAKKAVVDLTTEDGRAVPDSREISFNKLQGKTYPSLVVVARPHLRVLDLSVDRPKLDAQVKSVLMHAPTKFTEWLIQQGLVRSEQKCSVHTATQLKLGMYSDVSKFPYSGGYVWISECCPQRSSQCSAGSPHPPMVILKLLYHWACQTNIQNVTQWVKVDNLYVKGMFTWLRSVCTVALQTHVRQLGGPGIKVEVGVISLGTTSQDGNQRQVKVEVLGILESKSKLIRLQAVEPQVDGDRNYKKRFSKILEPIYQWVHPQSILVADLTVDKQTLHNMGFSHVLQSTSSEYGSNRQIMEYLRRIVPRMFQNTLSLLSRQIIQQFLDELVWREWFGTSSLQAFSNLVIHLSEQTALRQRAIFNRSWRRTLLRIGPYPVGNSTKVIENAPKKPRSRAKPEAQKVRRNVTVGRNRPPKSTSPDVPEQMVPLENYYYGTIDNYAKSTKIILNMKCPFCKSLFNNNIQLMNHLFKHAHNVSQDAQLCRYCLTTTSHPAETKFDNGFVCLICETQYMNPFVLGKHMSKEHCPSRCGTCGYRCSNHKQAIDHFYKQHDDGPTTVPLLPEIHDGVLVFQKHRSEHELLHTAPAEASAQAVCETLRQVQLVVRPRRTCLGITR</sequence>
<dbReference type="SMART" id="SM00355">
    <property type="entry name" value="ZnF_C2H2"/>
    <property type="match status" value="3"/>
</dbReference>
<reference evidence="4" key="1">
    <citation type="journal article" date="2023" name="Insect Mol. Biol.">
        <title>Genome sequencing provides insights into the evolution of gene families encoding plant cell wall-degrading enzymes in longhorned beetles.</title>
        <authorList>
            <person name="Shin N.R."/>
            <person name="Okamura Y."/>
            <person name="Kirsch R."/>
            <person name="Pauchet Y."/>
        </authorList>
    </citation>
    <scope>NUCLEOTIDE SEQUENCE</scope>
    <source>
        <strain evidence="4">AMC_N1</strain>
    </source>
</reference>
<protein>
    <recommendedName>
        <fullName evidence="3">C2H2-type domain-containing protein</fullName>
    </recommendedName>
</protein>
<dbReference type="Proteomes" id="UP001162162">
    <property type="component" value="Unassembled WGS sequence"/>
</dbReference>
<feature type="region of interest" description="Disordered" evidence="2">
    <location>
        <begin position="53"/>
        <end position="127"/>
    </location>
</feature>
<feature type="compositionally biased region" description="Basic and acidic residues" evidence="2">
    <location>
        <begin position="57"/>
        <end position="68"/>
    </location>
</feature>